<dbReference type="EC" id="2.7.13.3" evidence="3"/>
<dbReference type="SUPFAM" id="SSF47384">
    <property type="entry name" value="Homodimeric domain of signal transducing histidine kinase"/>
    <property type="match status" value="1"/>
</dbReference>
<dbReference type="InterPro" id="IPR003661">
    <property type="entry name" value="HisK_dim/P_dom"/>
</dbReference>
<dbReference type="Proteomes" id="UP000824633">
    <property type="component" value="Chromosome"/>
</dbReference>
<evidence type="ECO:0000259" key="16">
    <source>
        <dbReference type="PROSITE" id="PS50885"/>
    </source>
</evidence>
<evidence type="ECO:0000256" key="4">
    <source>
        <dbReference type="ARBA" id="ARBA00022553"/>
    </source>
</evidence>
<evidence type="ECO:0000256" key="1">
    <source>
        <dbReference type="ARBA" id="ARBA00000085"/>
    </source>
</evidence>
<accession>A0ABN6IXQ5</accession>
<keyword evidence="9" id="KW-0902">Two-component regulatory system</keyword>
<dbReference type="CDD" id="cd00082">
    <property type="entry name" value="HisKA"/>
    <property type="match status" value="1"/>
</dbReference>
<evidence type="ECO:0000256" key="3">
    <source>
        <dbReference type="ARBA" id="ARBA00012438"/>
    </source>
</evidence>
<evidence type="ECO:0000256" key="6">
    <source>
        <dbReference type="ARBA" id="ARBA00022692"/>
    </source>
</evidence>
<dbReference type="PROSITE" id="PS50109">
    <property type="entry name" value="HIS_KIN"/>
    <property type="match status" value="1"/>
</dbReference>
<dbReference type="PRINTS" id="PR00344">
    <property type="entry name" value="BCTRLSENSOR"/>
</dbReference>
<dbReference type="RefSeq" id="WP_224037326.1">
    <property type="nucleotide sequence ID" value="NZ_AP024849.1"/>
</dbReference>
<keyword evidence="10" id="KW-0843">Virulence</keyword>
<feature type="transmembrane region" description="Helical" evidence="14">
    <location>
        <begin position="52"/>
        <end position="76"/>
    </location>
</feature>
<gene>
    <name evidence="17" type="ORF">psyc5s11_18370</name>
</gene>
<protein>
    <recommendedName>
        <fullName evidence="13">Heme sensor protein HssS</fullName>
        <ecNumber evidence="3">2.7.13.3</ecNumber>
    </recommendedName>
</protein>
<name>A0ABN6IXQ5_9CLOT</name>
<keyword evidence="6 14" id="KW-0812">Transmembrane</keyword>
<dbReference type="InterPro" id="IPR005467">
    <property type="entry name" value="His_kinase_dom"/>
</dbReference>
<evidence type="ECO:0000256" key="10">
    <source>
        <dbReference type="ARBA" id="ARBA00023026"/>
    </source>
</evidence>
<evidence type="ECO:0000256" key="13">
    <source>
        <dbReference type="ARBA" id="ARBA00040841"/>
    </source>
</evidence>
<comment type="subcellular location">
    <subcellularLocation>
        <location evidence="2">Membrane</location>
        <topology evidence="2">Multi-pass membrane protein</topology>
    </subcellularLocation>
</comment>
<dbReference type="EMBL" id="AP024849">
    <property type="protein sequence ID" value="BCZ45770.1"/>
    <property type="molecule type" value="Genomic_DNA"/>
</dbReference>
<dbReference type="CDD" id="cd00075">
    <property type="entry name" value="HATPase"/>
    <property type="match status" value="1"/>
</dbReference>
<dbReference type="SUPFAM" id="SSF55874">
    <property type="entry name" value="ATPase domain of HSP90 chaperone/DNA topoisomerase II/histidine kinase"/>
    <property type="match status" value="1"/>
</dbReference>
<comment type="function">
    <text evidence="12">Member of the two-component regulatory system HssS/HssR involved in intracellular heme homeostasis and tempering of staphylococcal virulence. HssS functions as a heme sensor histidine kinase which is autophosphorylated at a histidine residue and transfers its phosphate group to an aspartate residue of HssR. HssR/HssS activates the expression of hrtAB, an efflux pump, in response to extracellular heme, hemin, hemoglobin or blood.</text>
</comment>
<keyword evidence="4" id="KW-0597">Phosphoprotein</keyword>
<dbReference type="Pfam" id="PF00512">
    <property type="entry name" value="HisKA"/>
    <property type="match status" value="1"/>
</dbReference>
<dbReference type="PANTHER" id="PTHR45528">
    <property type="entry name" value="SENSOR HISTIDINE KINASE CPXA"/>
    <property type="match status" value="1"/>
</dbReference>
<evidence type="ECO:0000256" key="14">
    <source>
        <dbReference type="SAM" id="Phobius"/>
    </source>
</evidence>
<keyword evidence="7 17" id="KW-0418">Kinase</keyword>
<keyword evidence="8 14" id="KW-1133">Transmembrane helix</keyword>
<dbReference type="InterPro" id="IPR003660">
    <property type="entry name" value="HAMP_dom"/>
</dbReference>
<feature type="transmembrane region" description="Helical" evidence="14">
    <location>
        <begin position="21"/>
        <end position="46"/>
    </location>
</feature>
<evidence type="ECO:0000256" key="5">
    <source>
        <dbReference type="ARBA" id="ARBA00022679"/>
    </source>
</evidence>
<reference evidence="18" key="1">
    <citation type="submission" date="2021-07" db="EMBL/GenBank/DDBJ databases">
        <title>Complete genome sequencing of a Clostridium isolate.</title>
        <authorList>
            <person name="Ueki A."/>
            <person name="Tonouchi A."/>
        </authorList>
    </citation>
    <scope>NUCLEOTIDE SEQUENCE [LARGE SCALE GENOMIC DNA]</scope>
    <source>
        <strain evidence="18">C5S11</strain>
    </source>
</reference>
<dbReference type="PANTHER" id="PTHR45528:SF11">
    <property type="entry name" value="HISTIDINE KINASE"/>
    <property type="match status" value="1"/>
</dbReference>
<dbReference type="InterPro" id="IPR003594">
    <property type="entry name" value="HATPase_dom"/>
</dbReference>
<dbReference type="InterPro" id="IPR050398">
    <property type="entry name" value="HssS/ArlS-like"/>
</dbReference>
<dbReference type="InterPro" id="IPR004358">
    <property type="entry name" value="Sig_transdc_His_kin-like_C"/>
</dbReference>
<keyword evidence="11 14" id="KW-0472">Membrane</keyword>
<evidence type="ECO:0000256" key="7">
    <source>
        <dbReference type="ARBA" id="ARBA00022777"/>
    </source>
</evidence>
<keyword evidence="18" id="KW-1185">Reference proteome</keyword>
<dbReference type="SUPFAM" id="SSF158472">
    <property type="entry name" value="HAMP domain-like"/>
    <property type="match status" value="1"/>
</dbReference>
<dbReference type="Gene3D" id="3.30.565.10">
    <property type="entry name" value="Histidine kinase-like ATPase, C-terminal domain"/>
    <property type="match status" value="1"/>
</dbReference>
<sequence length="358" mass="40935">MGKKKIKNRKFRTSLRIYFSGVFIATLCTACVISYSIVLAGMKLFYNGEITMVVVLIISLLVCLLTMIFGGVMFWFGSLHLTKPLSQISDAAKKVADGDFGINIERNEKRRGEYEFTNEIDELAINFNKMAKELKGMEYIRKDFISNVSHELQTPVAAITGFTEILLEEGLSREEQQEYLLLVNKESIRLSHLCENMLRMSRLDNQQIVVKKDKVRVDEQIRKCIIMLSEKWSDKTREYELEFQELIIQNDSDLLMQIWSNLIDNAIKYSPENSTIGIIGKVDEQFLTITIKNEGKGISIGKQQKIFDKFYQCEESHKKQGSGLGLSIVKRIVELLGGTINCRSEVLEGTIMEVKIPL</sequence>
<evidence type="ECO:0000313" key="18">
    <source>
        <dbReference type="Proteomes" id="UP000824633"/>
    </source>
</evidence>
<evidence type="ECO:0000256" key="2">
    <source>
        <dbReference type="ARBA" id="ARBA00004141"/>
    </source>
</evidence>
<comment type="catalytic activity">
    <reaction evidence="1">
        <text>ATP + protein L-histidine = ADP + protein N-phospho-L-histidine.</text>
        <dbReference type="EC" id="2.7.13.3"/>
    </reaction>
</comment>
<evidence type="ECO:0000256" key="11">
    <source>
        <dbReference type="ARBA" id="ARBA00023136"/>
    </source>
</evidence>
<dbReference type="InterPro" id="IPR036890">
    <property type="entry name" value="HATPase_C_sf"/>
</dbReference>
<feature type="domain" description="HAMP" evidence="16">
    <location>
        <begin position="79"/>
        <end position="139"/>
    </location>
</feature>
<feature type="domain" description="Histidine kinase" evidence="15">
    <location>
        <begin position="147"/>
        <end position="358"/>
    </location>
</feature>
<dbReference type="SMART" id="SM00304">
    <property type="entry name" value="HAMP"/>
    <property type="match status" value="1"/>
</dbReference>
<evidence type="ECO:0000259" key="15">
    <source>
        <dbReference type="PROSITE" id="PS50109"/>
    </source>
</evidence>
<organism evidence="17 18">
    <name type="scientific">Clostridium gelidum</name>
    <dbReference type="NCBI Taxonomy" id="704125"/>
    <lineage>
        <taxon>Bacteria</taxon>
        <taxon>Bacillati</taxon>
        <taxon>Bacillota</taxon>
        <taxon>Clostridia</taxon>
        <taxon>Eubacteriales</taxon>
        <taxon>Clostridiaceae</taxon>
        <taxon>Clostridium</taxon>
    </lineage>
</organism>
<keyword evidence="5" id="KW-0808">Transferase</keyword>
<dbReference type="Gene3D" id="1.10.287.130">
    <property type="match status" value="1"/>
</dbReference>
<dbReference type="GO" id="GO:0016301">
    <property type="term" value="F:kinase activity"/>
    <property type="evidence" value="ECO:0007669"/>
    <property type="project" value="UniProtKB-KW"/>
</dbReference>
<evidence type="ECO:0000256" key="12">
    <source>
        <dbReference type="ARBA" id="ARBA00037219"/>
    </source>
</evidence>
<dbReference type="Pfam" id="PF02518">
    <property type="entry name" value="HATPase_c"/>
    <property type="match status" value="1"/>
</dbReference>
<dbReference type="SMART" id="SM00388">
    <property type="entry name" value="HisKA"/>
    <property type="match status" value="1"/>
</dbReference>
<proteinExistence type="predicted"/>
<evidence type="ECO:0000313" key="17">
    <source>
        <dbReference type="EMBL" id="BCZ45770.1"/>
    </source>
</evidence>
<dbReference type="Pfam" id="PF00672">
    <property type="entry name" value="HAMP"/>
    <property type="match status" value="1"/>
</dbReference>
<evidence type="ECO:0000256" key="8">
    <source>
        <dbReference type="ARBA" id="ARBA00022989"/>
    </source>
</evidence>
<dbReference type="PROSITE" id="PS50885">
    <property type="entry name" value="HAMP"/>
    <property type="match status" value="1"/>
</dbReference>
<dbReference type="CDD" id="cd06225">
    <property type="entry name" value="HAMP"/>
    <property type="match status" value="1"/>
</dbReference>
<dbReference type="SMART" id="SM00387">
    <property type="entry name" value="HATPase_c"/>
    <property type="match status" value="1"/>
</dbReference>
<dbReference type="Gene3D" id="6.10.340.10">
    <property type="match status" value="1"/>
</dbReference>
<evidence type="ECO:0000256" key="9">
    <source>
        <dbReference type="ARBA" id="ARBA00023012"/>
    </source>
</evidence>
<dbReference type="InterPro" id="IPR036097">
    <property type="entry name" value="HisK_dim/P_sf"/>
</dbReference>